<dbReference type="AlphaFoldDB" id="A0AAV2DVG8"/>
<evidence type="ECO:0000313" key="3">
    <source>
        <dbReference type="Proteomes" id="UP001497516"/>
    </source>
</evidence>
<dbReference type="Pfam" id="PF14111">
    <property type="entry name" value="DUF4283"/>
    <property type="match status" value="1"/>
</dbReference>
<gene>
    <name evidence="2" type="ORF">LTRI10_LOCUS19223</name>
</gene>
<evidence type="ECO:0000313" key="2">
    <source>
        <dbReference type="EMBL" id="CAL1377584.1"/>
    </source>
</evidence>
<sequence length="131" mass="15165">MENELVEKLSRIILTEDEETLISVDDTDATEGVEEAFKELGVAGRIIKGTPPSARVLKRILSEAWKVKREFDIQITKDNILSIQLYCFDDKNNVLFGGPWHLERRLLIFKEVPPDLELQNMDFLWLIFGFV</sequence>
<accession>A0AAV2DVG8</accession>
<proteinExistence type="predicted"/>
<feature type="domain" description="DUF4283" evidence="1">
    <location>
        <begin position="44"/>
        <end position="117"/>
    </location>
</feature>
<name>A0AAV2DVG8_9ROSI</name>
<organism evidence="2 3">
    <name type="scientific">Linum trigynum</name>
    <dbReference type="NCBI Taxonomy" id="586398"/>
    <lineage>
        <taxon>Eukaryota</taxon>
        <taxon>Viridiplantae</taxon>
        <taxon>Streptophyta</taxon>
        <taxon>Embryophyta</taxon>
        <taxon>Tracheophyta</taxon>
        <taxon>Spermatophyta</taxon>
        <taxon>Magnoliopsida</taxon>
        <taxon>eudicotyledons</taxon>
        <taxon>Gunneridae</taxon>
        <taxon>Pentapetalae</taxon>
        <taxon>rosids</taxon>
        <taxon>fabids</taxon>
        <taxon>Malpighiales</taxon>
        <taxon>Linaceae</taxon>
        <taxon>Linum</taxon>
    </lineage>
</organism>
<dbReference type="EMBL" id="OZ034816">
    <property type="protein sequence ID" value="CAL1377584.1"/>
    <property type="molecule type" value="Genomic_DNA"/>
</dbReference>
<evidence type="ECO:0000259" key="1">
    <source>
        <dbReference type="Pfam" id="PF14111"/>
    </source>
</evidence>
<protein>
    <recommendedName>
        <fullName evidence="1">DUF4283 domain-containing protein</fullName>
    </recommendedName>
</protein>
<reference evidence="2 3" key="1">
    <citation type="submission" date="2024-04" db="EMBL/GenBank/DDBJ databases">
        <authorList>
            <person name="Fracassetti M."/>
        </authorList>
    </citation>
    <scope>NUCLEOTIDE SEQUENCE [LARGE SCALE GENOMIC DNA]</scope>
</reference>
<keyword evidence="3" id="KW-1185">Reference proteome</keyword>
<dbReference type="Proteomes" id="UP001497516">
    <property type="component" value="Chromosome 3"/>
</dbReference>
<dbReference type="InterPro" id="IPR025558">
    <property type="entry name" value="DUF4283"/>
</dbReference>